<evidence type="ECO:0000256" key="1">
    <source>
        <dbReference type="ARBA" id="ARBA00023239"/>
    </source>
</evidence>
<dbReference type="EMBL" id="FNCS01000009">
    <property type="protein sequence ID" value="SDG84113.1"/>
    <property type="molecule type" value="Genomic_DNA"/>
</dbReference>
<dbReference type="AlphaFoldDB" id="A0A1G7XIZ3"/>
<feature type="binding site" evidence="4">
    <location>
        <position position="204"/>
    </location>
    <ligand>
        <name>pyruvate</name>
        <dbReference type="ChEBI" id="CHEBI:15361"/>
    </ligand>
</feature>
<evidence type="ECO:0000256" key="2">
    <source>
        <dbReference type="PIRNR" id="PIRNR001365"/>
    </source>
</evidence>
<dbReference type="PRINTS" id="PR00146">
    <property type="entry name" value="DHPICSNTHASE"/>
</dbReference>
<dbReference type="InterPro" id="IPR013785">
    <property type="entry name" value="Aldolase_TIM"/>
</dbReference>
<protein>
    <submittedName>
        <fullName evidence="5">4-hydroxy-tetrahydrodipicolinate synthase</fullName>
    </submittedName>
</protein>
<keyword evidence="1 2" id="KW-0456">Lyase</keyword>
<proteinExistence type="inferred from homology"/>
<dbReference type="Gene3D" id="3.20.20.70">
    <property type="entry name" value="Aldolase class I"/>
    <property type="match status" value="1"/>
</dbReference>
<dbReference type="OrthoDB" id="9778880at2"/>
<accession>A0A1G7XIZ3</accession>
<dbReference type="STRING" id="440168.SAMN04487974_109146"/>
<keyword evidence="6" id="KW-1185">Reference proteome</keyword>
<dbReference type="PIRSF" id="PIRSF001365">
    <property type="entry name" value="DHDPS"/>
    <property type="match status" value="1"/>
</dbReference>
<dbReference type="SUPFAM" id="SSF51569">
    <property type="entry name" value="Aldolase"/>
    <property type="match status" value="1"/>
</dbReference>
<evidence type="ECO:0000256" key="3">
    <source>
        <dbReference type="PIRSR" id="PIRSR001365-1"/>
    </source>
</evidence>
<dbReference type="SMART" id="SM01130">
    <property type="entry name" value="DHDPS"/>
    <property type="match status" value="1"/>
</dbReference>
<dbReference type="PANTHER" id="PTHR12128">
    <property type="entry name" value="DIHYDRODIPICOLINATE SYNTHASE"/>
    <property type="match status" value="1"/>
</dbReference>
<organism evidence="5 6">
    <name type="scientific">Pelagibacterium luteolum</name>
    <dbReference type="NCBI Taxonomy" id="440168"/>
    <lineage>
        <taxon>Bacteria</taxon>
        <taxon>Pseudomonadati</taxon>
        <taxon>Pseudomonadota</taxon>
        <taxon>Alphaproteobacteria</taxon>
        <taxon>Hyphomicrobiales</taxon>
        <taxon>Devosiaceae</taxon>
        <taxon>Pelagibacterium</taxon>
    </lineage>
</organism>
<dbReference type="Proteomes" id="UP000199495">
    <property type="component" value="Unassembled WGS sequence"/>
</dbReference>
<dbReference type="PANTHER" id="PTHR12128:SF72">
    <property type="entry name" value="DIHYDRODIPICOLINATE SYNTHASE"/>
    <property type="match status" value="1"/>
</dbReference>
<reference evidence="5 6" key="1">
    <citation type="submission" date="2016-10" db="EMBL/GenBank/DDBJ databases">
        <authorList>
            <person name="de Groot N.N."/>
        </authorList>
    </citation>
    <scope>NUCLEOTIDE SEQUENCE [LARGE SCALE GENOMIC DNA]</scope>
    <source>
        <strain evidence="5 6">CGMCC 1.10267</strain>
    </source>
</reference>
<dbReference type="RefSeq" id="WP_090597414.1">
    <property type="nucleotide sequence ID" value="NZ_FNCS01000009.1"/>
</dbReference>
<dbReference type="GO" id="GO:0008840">
    <property type="term" value="F:4-hydroxy-tetrahydrodipicolinate synthase activity"/>
    <property type="evidence" value="ECO:0007669"/>
    <property type="project" value="TreeGrafter"/>
</dbReference>
<evidence type="ECO:0000313" key="5">
    <source>
        <dbReference type="EMBL" id="SDG84113.1"/>
    </source>
</evidence>
<comment type="similarity">
    <text evidence="2">Belongs to the DapA family.</text>
</comment>
<feature type="active site" description="Proton donor/acceptor" evidence="3">
    <location>
        <position position="134"/>
    </location>
</feature>
<evidence type="ECO:0000256" key="4">
    <source>
        <dbReference type="PIRSR" id="PIRSR001365-2"/>
    </source>
</evidence>
<evidence type="ECO:0000313" key="6">
    <source>
        <dbReference type="Proteomes" id="UP000199495"/>
    </source>
</evidence>
<dbReference type="InterPro" id="IPR002220">
    <property type="entry name" value="DapA-like"/>
</dbReference>
<sequence length="294" mass="32525">MGWSGVFPALTTKMGEDGSLDLDWTQKSADRLIKAGVSGLIVLPMLGETAALSASERETIVRGVAEVVNGRVPMLSGLIASETAQAKQMAVSLRDWGADGYMVFPSLGYKTDPRETAQWYRNIAAATDRPIMIYNNPIAYGVDVTPEVLADLADIPEIVCIKEETGDVRRVTDLFVEFGDRFSIFCGVDDQILESVSLGSTGWVSGMTNVWPDHCVELFNLCRATDLDRARHLYRLLTPPFHLDTHVKLVQYIKLAEHLEYGAPEWVRPPRLPLEGAEREMVRSIIETAKSNLA</sequence>
<feature type="active site" description="Schiff-base intermediate with substrate" evidence="3">
    <location>
        <position position="162"/>
    </location>
</feature>
<dbReference type="Pfam" id="PF00701">
    <property type="entry name" value="DHDPS"/>
    <property type="match status" value="1"/>
</dbReference>
<name>A0A1G7XIZ3_9HYPH</name>
<gene>
    <name evidence="5" type="ORF">SAMN04487974_109146</name>
</gene>
<dbReference type="CDD" id="cd00408">
    <property type="entry name" value="DHDPS-like"/>
    <property type="match status" value="1"/>
</dbReference>